<dbReference type="GO" id="GO:0016811">
    <property type="term" value="F:hydrolase activity, acting on carbon-nitrogen (but not peptide) bonds, in linear amides"/>
    <property type="evidence" value="ECO:0007669"/>
    <property type="project" value="InterPro"/>
</dbReference>
<dbReference type="Gene3D" id="3.30.1490.130">
    <property type="entry name" value="D-aminoacylase. Domain 3"/>
    <property type="match status" value="1"/>
</dbReference>
<dbReference type="InterPro" id="IPR013108">
    <property type="entry name" value="Amidohydro_3"/>
</dbReference>
<dbReference type="InterPro" id="IPR023100">
    <property type="entry name" value="D-aminoacylase_insert_dom_sf"/>
</dbReference>
<dbReference type="Gene3D" id="2.30.40.10">
    <property type="entry name" value="Urease, subunit C, domain 1"/>
    <property type="match status" value="1"/>
</dbReference>
<dbReference type="Gene3D" id="3.20.20.140">
    <property type="entry name" value="Metal-dependent hydrolases"/>
    <property type="match status" value="1"/>
</dbReference>
<dbReference type="InterPro" id="IPR050378">
    <property type="entry name" value="Metallo-dep_Hydrolases_sf"/>
</dbReference>
<dbReference type="PANTHER" id="PTHR11647">
    <property type="entry name" value="HYDRANTOINASE/DIHYDROPYRIMIDINASE FAMILY MEMBER"/>
    <property type="match status" value="1"/>
</dbReference>
<dbReference type="Pfam" id="PF07969">
    <property type="entry name" value="Amidohydro_3"/>
    <property type="match status" value="1"/>
</dbReference>
<dbReference type="SUPFAM" id="SSF51338">
    <property type="entry name" value="Composite domain of metallo-dependent hydrolases"/>
    <property type="match status" value="1"/>
</dbReference>
<sequence>MTHTLIAGAIIADGEIIGDHPQDVLLLNGHIERIAPPGSFDHLGAIPRVDAAGLLLTPGFIDTHAHSDHTPLMAEDDTSKIMQGVTTEVNGNCGFSLAPIATDFESDYASLVRRIFPSFRHDWRSFAEYLQELRRGEFVTNFATLLGHNTIRIAAMGTENRQPDEAELQAMEQLVDQALEHGVAGLSTGLIYPPGVFSETPEVVRLARRLPRDAVYSSHMRNESRFLLRSLAETVEVAEAAGVRCHVSHLKLADLRRAGEMSTALDYLADRRASGVRITQDIYPYTAASTMLSALLPPWMHDGGSVALLRRLGSAAELERAARDVADASLDFENYALQAGWENVVIASTGSHRFEGESLASIANRLGLQPVEAVGRILVEEELQATMIVHAMAEEDVRTALADPRTMIGTDGLPAGTGGRPHPRAFGSFPRVLQHYVAEEGVLTLQEAIRRMTALPAEVFGLTGRGRVLEGYAADLVLLSPGDIVDHATFADPMRRPSGVRDVFVNGVRVVEAGTWTGRRAGGFLRAGH</sequence>
<dbReference type="RefSeq" id="WP_208239105.1">
    <property type="nucleotide sequence ID" value="NZ_BAAAQU010000002.1"/>
</dbReference>
<gene>
    <name evidence="2" type="ORF">J4H85_09635</name>
</gene>
<evidence type="ECO:0000313" key="3">
    <source>
        <dbReference type="Proteomes" id="UP000668403"/>
    </source>
</evidence>
<keyword evidence="3" id="KW-1185">Reference proteome</keyword>
<dbReference type="PANTHER" id="PTHR11647:SF1">
    <property type="entry name" value="COLLAPSIN RESPONSE MEDIATOR PROTEIN"/>
    <property type="match status" value="1"/>
</dbReference>
<dbReference type="AlphaFoldDB" id="A0A939TKG9"/>
<evidence type="ECO:0000259" key="1">
    <source>
        <dbReference type="Pfam" id="PF07969"/>
    </source>
</evidence>
<feature type="domain" description="Amidohydrolase 3" evidence="1">
    <location>
        <begin position="49"/>
        <end position="511"/>
    </location>
</feature>
<protein>
    <submittedName>
        <fullName evidence="2">Amidohydrolase family protein</fullName>
    </submittedName>
</protein>
<comment type="caution">
    <text evidence="2">The sequence shown here is derived from an EMBL/GenBank/DDBJ whole genome shotgun (WGS) entry which is preliminary data.</text>
</comment>
<evidence type="ECO:0000313" key="2">
    <source>
        <dbReference type="EMBL" id="MBO2990251.1"/>
    </source>
</evidence>
<dbReference type="InterPro" id="IPR011059">
    <property type="entry name" value="Metal-dep_hydrolase_composite"/>
</dbReference>
<dbReference type="Proteomes" id="UP000668403">
    <property type="component" value="Unassembled WGS sequence"/>
</dbReference>
<reference evidence="2" key="1">
    <citation type="submission" date="2021-03" db="EMBL/GenBank/DDBJ databases">
        <title>Leucobacter chromiisoli sp. nov., isolated from chromium-containing soil of chemical plant.</title>
        <authorList>
            <person name="Xu Z."/>
        </authorList>
    </citation>
    <scope>NUCLEOTIDE SEQUENCE</scope>
    <source>
        <strain evidence="2">K 70/01</strain>
    </source>
</reference>
<dbReference type="SUPFAM" id="SSF51556">
    <property type="entry name" value="Metallo-dependent hydrolases"/>
    <property type="match status" value="1"/>
</dbReference>
<dbReference type="InterPro" id="IPR032466">
    <property type="entry name" value="Metal_Hydrolase"/>
</dbReference>
<dbReference type="EMBL" id="JAGFBF010000005">
    <property type="protein sequence ID" value="MBO2990251.1"/>
    <property type="molecule type" value="Genomic_DNA"/>
</dbReference>
<name>A0A939TKG9_9MICO</name>
<organism evidence="2 3">
    <name type="scientific">Leucobacter tardus</name>
    <dbReference type="NCBI Taxonomy" id="501483"/>
    <lineage>
        <taxon>Bacteria</taxon>
        <taxon>Bacillati</taxon>
        <taxon>Actinomycetota</taxon>
        <taxon>Actinomycetes</taxon>
        <taxon>Micrococcales</taxon>
        <taxon>Microbacteriaceae</taxon>
        <taxon>Leucobacter</taxon>
    </lineage>
</organism>
<proteinExistence type="predicted"/>
<accession>A0A939TKG9</accession>